<dbReference type="Pfam" id="PF02353">
    <property type="entry name" value="CMAS"/>
    <property type="match status" value="1"/>
</dbReference>
<evidence type="ECO:0000313" key="1">
    <source>
        <dbReference type="EMBL" id="KAG0588869.1"/>
    </source>
</evidence>
<reference evidence="1" key="1">
    <citation type="submission" date="2020-06" db="EMBL/GenBank/DDBJ databases">
        <title>WGS assembly of Ceratodon purpureus strain R40.</title>
        <authorList>
            <person name="Carey S.B."/>
            <person name="Jenkins J."/>
            <person name="Shu S."/>
            <person name="Lovell J.T."/>
            <person name="Sreedasyam A."/>
            <person name="Maumus F."/>
            <person name="Tiley G.P."/>
            <person name="Fernandez-Pozo N."/>
            <person name="Barry K."/>
            <person name="Chen C."/>
            <person name="Wang M."/>
            <person name="Lipzen A."/>
            <person name="Daum C."/>
            <person name="Saski C.A."/>
            <person name="Payton A.C."/>
            <person name="Mcbreen J.C."/>
            <person name="Conrad R.E."/>
            <person name="Kollar L.M."/>
            <person name="Olsson S."/>
            <person name="Huttunen S."/>
            <person name="Landis J.B."/>
            <person name="Wickett N.J."/>
            <person name="Johnson M.G."/>
            <person name="Rensing S.A."/>
            <person name="Grimwood J."/>
            <person name="Schmutz J."/>
            <person name="Mcdaniel S.F."/>
        </authorList>
    </citation>
    <scope>NUCLEOTIDE SEQUENCE</scope>
    <source>
        <strain evidence="1">R40</strain>
    </source>
</reference>
<dbReference type="EMBL" id="CM026422">
    <property type="protein sequence ID" value="KAG0588869.1"/>
    <property type="molecule type" value="Genomic_DNA"/>
</dbReference>
<dbReference type="Proteomes" id="UP000822688">
    <property type="component" value="Chromosome 2"/>
</dbReference>
<protein>
    <submittedName>
        <fullName evidence="1">Uncharacterized protein</fullName>
    </submittedName>
</protein>
<dbReference type="AlphaFoldDB" id="A0A8T0J175"/>
<sequence length="89" mass="10249">MCTRKSGLRFVTVFLPRTAFLSIPDQNYESCRRTSRFITKYNIFPDGYLPAVSTITAAMASSSSLCAEHKDFLGFHYCETLLRRQDNFH</sequence>
<evidence type="ECO:0000313" key="2">
    <source>
        <dbReference type="Proteomes" id="UP000822688"/>
    </source>
</evidence>
<proteinExistence type="predicted"/>
<organism evidence="1 2">
    <name type="scientific">Ceratodon purpureus</name>
    <name type="common">Fire moss</name>
    <name type="synonym">Dicranum purpureum</name>
    <dbReference type="NCBI Taxonomy" id="3225"/>
    <lineage>
        <taxon>Eukaryota</taxon>
        <taxon>Viridiplantae</taxon>
        <taxon>Streptophyta</taxon>
        <taxon>Embryophyta</taxon>
        <taxon>Bryophyta</taxon>
        <taxon>Bryophytina</taxon>
        <taxon>Bryopsida</taxon>
        <taxon>Dicranidae</taxon>
        <taxon>Pseudoditrichales</taxon>
        <taxon>Ditrichaceae</taxon>
        <taxon>Ceratodon</taxon>
    </lineage>
</organism>
<dbReference type="Gene3D" id="3.40.50.150">
    <property type="entry name" value="Vaccinia Virus protein VP39"/>
    <property type="match status" value="1"/>
</dbReference>
<keyword evidence="2" id="KW-1185">Reference proteome</keyword>
<comment type="caution">
    <text evidence="1">The sequence shown here is derived from an EMBL/GenBank/DDBJ whole genome shotgun (WGS) entry which is preliminary data.</text>
</comment>
<gene>
    <name evidence="1" type="ORF">KC19_2G275300</name>
</gene>
<name>A0A8T0J175_CERPU</name>
<dbReference type="InterPro" id="IPR029063">
    <property type="entry name" value="SAM-dependent_MTases_sf"/>
</dbReference>
<accession>A0A8T0J175</accession>